<organism evidence="1 2">
    <name type="scientific">Metschnikowia bicuspidata</name>
    <dbReference type="NCBI Taxonomy" id="27322"/>
    <lineage>
        <taxon>Eukaryota</taxon>
        <taxon>Fungi</taxon>
        <taxon>Dikarya</taxon>
        <taxon>Ascomycota</taxon>
        <taxon>Saccharomycotina</taxon>
        <taxon>Pichiomycetes</taxon>
        <taxon>Metschnikowiaceae</taxon>
        <taxon>Metschnikowia</taxon>
    </lineage>
</organism>
<sequence length="66" mass="7648">MLKRLDHPAHLLRGTHLRWNIIKIVLAHTGKIIGIKFRPQRCEGASTPLKQIADYSQFMTVDDLQR</sequence>
<dbReference type="OrthoDB" id="1562405at2759"/>
<reference evidence="2" key="1">
    <citation type="journal article" date="2018" name="Nat. Microbiol.">
        <title>Leveraging single-cell genomics to expand the fungal tree of life.</title>
        <authorList>
            <person name="Ahrendt S.R."/>
            <person name="Quandt C.A."/>
            <person name="Ciobanu D."/>
            <person name="Clum A."/>
            <person name="Salamov A."/>
            <person name="Andreopoulos B."/>
            <person name="Cheng J.F."/>
            <person name="Woyke T."/>
            <person name="Pelin A."/>
            <person name="Henrissat B."/>
            <person name="Reynolds N.K."/>
            <person name="Benny G.L."/>
            <person name="Smith M.E."/>
            <person name="James T.Y."/>
            <person name="Grigoriev I.V."/>
        </authorList>
    </citation>
    <scope>NUCLEOTIDE SEQUENCE [LARGE SCALE GENOMIC DNA]</scope>
    <source>
        <strain evidence="2">Baker2002</strain>
    </source>
</reference>
<gene>
    <name evidence="1" type="ORF">METBISCDRAFT_25746</name>
</gene>
<evidence type="ECO:0000313" key="1">
    <source>
        <dbReference type="EMBL" id="RKP32515.1"/>
    </source>
</evidence>
<accession>A0A4P9ZHM7</accession>
<name>A0A4P9ZHM7_9ASCO</name>
<dbReference type="AlphaFoldDB" id="A0A4P9ZHM7"/>
<dbReference type="Proteomes" id="UP000268321">
    <property type="component" value="Unassembled WGS sequence"/>
</dbReference>
<proteinExistence type="predicted"/>
<protein>
    <submittedName>
        <fullName evidence="1">Uncharacterized protein</fullName>
    </submittedName>
</protein>
<keyword evidence="2" id="KW-1185">Reference proteome</keyword>
<dbReference type="EMBL" id="ML004431">
    <property type="protein sequence ID" value="RKP32515.1"/>
    <property type="molecule type" value="Genomic_DNA"/>
</dbReference>
<evidence type="ECO:0000313" key="2">
    <source>
        <dbReference type="Proteomes" id="UP000268321"/>
    </source>
</evidence>